<evidence type="ECO:0000313" key="2">
    <source>
        <dbReference type="EMBL" id="MFD1785361.1"/>
    </source>
</evidence>
<feature type="transmembrane region" description="Helical" evidence="1">
    <location>
        <begin position="118"/>
        <end position="142"/>
    </location>
</feature>
<name>A0ABW4N6A3_9CAUL</name>
<organism evidence="2 3">
    <name type="scientific">Phenylobacterium terrae</name>
    <dbReference type="NCBI Taxonomy" id="2665495"/>
    <lineage>
        <taxon>Bacteria</taxon>
        <taxon>Pseudomonadati</taxon>
        <taxon>Pseudomonadota</taxon>
        <taxon>Alphaproteobacteria</taxon>
        <taxon>Caulobacterales</taxon>
        <taxon>Caulobacteraceae</taxon>
        <taxon>Phenylobacterium</taxon>
    </lineage>
</organism>
<keyword evidence="1" id="KW-0472">Membrane</keyword>
<feature type="transmembrane region" description="Helical" evidence="1">
    <location>
        <begin position="154"/>
        <end position="180"/>
    </location>
</feature>
<reference evidence="3" key="1">
    <citation type="journal article" date="2019" name="Int. J. Syst. Evol. Microbiol.">
        <title>The Global Catalogue of Microorganisms (GCM) 10K type strain sequencing project: providing services to taxonomists for standard genome sequencing and annotation.</title>
        <authorList>
            <consortium name="The Broad Institute Genomics Platform"/>
            <consortium name="The Broad Institute Genome Sequencing Center for Infectious Disease"/>
            <person name="Wu L."/>
            <person name="Ma J."/>
        </authorList>
    </citation>
    <scope>NUCLEOTIDE SEQUENCE [LARGE SCALE GENOMIC DNA]</scope>
    <source>
        <strain evidence="3">DFY28</strain>
    </source>
</reference>
<feature type="transmembrane region" description="Helical" evidence="1">
    <location>
        <begin position="24"/>
        <end position="51"/>
    </location>
</feature>
<evidence type="ECO:0000256" key="1">
    <source>
        <dbReference type="SAM" id="Phobius"/>
    </source>
</evidence>
<dbReference type="EMBL" id="JBHUEY010000006">
    <property type="protein sequence ID" value="MFD1785361.1"/>
    <property type="molecule type" value="Genomic_DNA"/>
</dbReference>
<evidence type="ECO:0000313" key="3">
    <source>
        <dbReference type="Proteomes" id="UP001597237"/>
    </source>
</evidence>
<dbReference type="RefSeq" id="WP_377284158.1">
    <property type="nucleotide sequence ID" value="NZ_JBHRSI010000013.1"/>
</dbReference>
<feature type="transmembrane region" description="Helical" evidence="1">
    <location>
        <begin position="75"/>
        <end position="97"/>
    </location>
</feature>
<accession>A0ABW4N6A3</accession>
<sequence>MSQFSASDAALEGFRLVRRHPVAILAWCGVYFLGIMAIAAVMAVVLGPTFIEFIQDGGLESGRTDVFAEQLANSWPAFILVLLLAMFLFGILTSAVYRSILRPDERSVAYLRIGADEVRLAAVHMLLFLILMAFVIPINMLLLGAMGGIGGPVLTVAALALILAMFWVGVRLCLATPVTFAEHRISLPRAWRLTRGRFWPLLGMAVLAVIFYVMVWLLVTFLGVVIVGLSGGAEAVASDGPPSVGTVIALLVSVAIQLLVPTLQVVMIFAPFAVAYQALSGPEDPVPVTPPASAEPAAT</sequence>
<keyword evidence="1" id="KW-0812">Transmembrane</keyword>
<comment type="caution">
    <text evidence="2">The sequence shown here is derived from an EMBL/GenBank/DDBJ whole genome shotgun (WGS) entry which is preliminary data.</text>
</comment>
<keyword evidence="3" id="KW-1185">Reference proteome</keyword>
<feature type="transmembrane region" description="Helical" evidence="1">
    <location>
        <begin position="247"/>
        <end position="270"/>
    </location>
</feature>
<dbReference type="Proteomes" id="UP001597237">
    <property type="component" value="Unassembled WGS sequence"/>
</dbReference>
<protein>
    <recommendedName>
        <fullName evidence="4">Glycerophosphoryl diester phosphodiesterase membrane domain-containing protein</fullName>
    </recommendedName>
</protein>
<proteinExistence type="predicted"/>
<evidence type="ECO:0008006" key="4">
    <source>
        <dbReference type="Google" id="ProtNLM"/>
    </source>
</evidence>
<feature type="transmembrane region" description="Helical" evidence="1">
    <location>
        <begin position="201"/>
        <end position="227"/>
    </location>
</feature>
<gene>
    <name evidence="2" type="ORF">ACFSC0_18320</name>
</gene>
<keyword evidence="1" id="KW-1133">Transmembrane helix</keyword>